<dbReference type="EMBL" id="CM031829">
    <property type="protein sequence ID" value="KAG6713732.1"/>
    <property type="molecule type" value="Genomic_DNA"/>
</dbReference>
<feature type="signal peptide" evidence="1">
    <location>
        <begin position="1"/>
        <end position="15"/>
    </location>
</feature>
<evidence type="ECO:0000313" key="2">
    <source>
        <dbReference type="EMBL" id="KAG6713732.1"/>
    </source>
</evidence>
<name>A0A922F5Q9_CARIL</name>
<comment type="caution">
    <text evidence="2">The sequence shown here is derived from an EMBL/GenBank/DDBJ whole genome shotgun (WGS) entry which is preliminary data.</text>
</comment>
<sequence>MGLLGFLVLPSIVSTIVDDQNYGAWMRCFKHSRISKVFMSNGKFY</sequence>
<reference evidence="2" key="1">
    <citation type="submission" date="2021-01" db="EMBL/GenBank/DDBJ databases">
        <authorList>
            <person name="Lovell J.T."/>
            <person name="Bentley N."/>
            <person name="Bhattarai G."/>
            <person name="Jenkins J.W."/>
            <person name="Sreedasyam A."/>
            <person name="Alarcon Y."/>
            <person name="Bock C."/>
            <person name="Boston L."/>
            <person name="Carlson J."/>
            <person name="Cervantes K."/>
            <person name="Clermont K."/>
            <person name="Krom N."/>
            <person name="Kubenka K."/>
            <person name="Mamidi S."/>
            <person name="Mattison C."/>
            <person name="Monteros M."/>
            <person name="Pisani C."/>
            <person name="Plott C."/>
            <person name="Rajasekar S."/>
            <person name="Rhein H.S."/>
            <person name="Rohla C."/>
            <person name="Song M."/>
            <person name="Hilaire R.S."/>
            <person name="Shu S."/>
            <person name="Wells L."/>
            <person name="Wang X."/>
            <person name="Webber J."/>
            <person name="Heerema R.J."/>
            <person name="Klein P."/>
            <person name="Conner P."/>
            <person name="Grauke L."/>
            <person name="Grimwood J."/>
            <person name="Schmutz J."/>
            <person name="Randall J.J."/>
        </authorList>
    </citation>
    <scope>NUCLEOTIDE SEQUENCE</scope>
    <source>
        <tissue evidence="2">Leaf</tissue>
    </source>
</reference>
<dbReference type="Proteomes" id="UP000811246">
    <property type="component" value="Chromosome 5"/>
</dbReference>
<feature type="chain" id="PRO_5037461062" evidence="1">
    <location>
        <begin position="16"/>
        <end position="45"/>
    </location>
</feature>
<gene>
    <name evidence="2" type="ORF">I3842_05G168100</name>
</gene>
<accession>A0A922F5Q9</accession>
<protein>
    <submittedName>
        <fullName evidence="2">Uncharacterized protein</fullName>
    </submittedName>
</protein>
<organism evidence="2 3">
    <name type="scientific">Carya illinoinensis</name>
    <name type="common">Pecan</name>
    <dbReference type="NCBI Taxonomy" id="32201"/>
    <lineage>
        <taxon>Eukaryota</taxon>
        <taxon>Viridiplantae</taxon>
        <taxon>Streptophyta</taxon>
        <taxon>Embryophyta</taxon>
        <taxon>Tracheophyta</taxon>
        <taxon>Spermatophyta</taxon>
        <taxon>Magnoliopsida</taxon>
        <taxon>eudicotyledons</taxon>
        <taxon>Gunneridae</taxon>
        <taxon>Pentapetalae</taxon>
        <taxon>rosids</taxon>
        <taxon>fabids</taxon>
        <taxon>Fagales</taxon>
        <taxon>Juglandaceae</taxon>
        <taxon>Carya</taxon>
    </lineage>
</organism>
<evidence type="ECO:0000256" key="1">
    <source>
        <dbReference type="SAM" id="SignalP"/>
    </source>
</evidence>
<keyword evidence="1" id="KW-0732">Signal</keyword>
<evidence type="ECO:0000313" key="3">
    <source>
        <dbReference type="Proteomes" id="UP000811246"/>
    </source>
</evidence>
<proteinExistence type="predicted"/>
<dbReference type="AlphaFoldDB" id="A0A922F5Q9"/>